<dbReference type="AlphaFoldDB" id="A0A8K0MQC2"/>
<dbReference type="Proteomes" id="UP000796880">
    <property type="component" value="Unassembled WGS sequence"/>
</dbReference>
<accession>A0A8K0MQC2</accession>
<reference evidence="1" key="1">
    <citation type="submission" date="2020-03" db="EMBL/GenBank/DDBJ databases">
        <title>A high-quality chromosome-level genome assembly of a woody plant with both climbing and erect habits, Rhamnella rubrinervis.</title>
        <authorList>
            <person name="Lu Z."/>
            <person name="Yang Y."/>
            <person name="Zhu X."/>
            <person name="Sun Y."/>
        </authorList>
    </citation>
    <scope>NUCLEOTIDE SEQUENCE</scope>
    <source>
        <strain evidence="1">BYM</strain>
        <tissue evidence="1">Leaf</tissue>
    </source>
</reference>
<dbReference type="EMBL" id="VOIH02000002">
    <property type="protein sequence ID" value="KAF3454088.1"/>
    <property type="molecule type" value="Genomic_DNA"/>
</dbReference>
<proteinExistence type="predicted"/>
<protein>
    <submittedName>
        <fullName evidence="1">Uncharacterized protein</fullName>
    </submittedName>
</protein>
<name>A0A8K0MQC2_9ROSA</name>
<sequence>MFARACKPWIWLVSKGSYASWYQSDGCSRSFDGRWYSVPTTLCRQIWFGSQPFTVEQLEECLERRFAYLTKEMRSLVEAFRKVVAPSPLLYPSDVRKLGLHYDSVEAKVVMVENST</sequence>
<keyword evidence="2" id="KW-1185">Reference proteome</keyword>
<comment type="caution">
    <text evidence="1">The sequence shown here is derived from an EMBL/GenBank/DDBJ whole genome shotgun (WGS) entry which is preliminary data.</text>
</comment>
<evidence type="ECO:0000313" key="1">
    <source>
        <dbReference type="EMBL" id="KAF3454088.1"/>
    </source>
</evidence>
<evidence type="ECO:0000313" key="2">
    <source>
        <dbReference type="Proteomes" id="UP000796880"/>
    </source>
</evidence>
<organism evidence="1 2">
    <name type="scientific">Rhamnella rubrinervis</name>
    <dbReference type="NCBI Taxonomy" id="2594499"/>
    <lineage>
        <taxon>Eukaryota</taxon>
        <taxon>Viridiplantae</taxon>
        <taxon>Streptophyta</taxon>
        <taxon>Embryophyta</taxon>
        <taxon>Tracheophyta</taxon>
        <taxon>Spermatophyta</taxon>
        <taxon>Magnoliopsida</taxon>
        <taxon>eudicotyledons</taxon>
        <taxon>Gunneridae</taxon>
        <taxon>Pentapetalae</taxon>
        <taxon>rosids</taxon>
        <taxon>fabids</taxon>
        <taxon>Rosales</taxon>
        <taxon>Rhamnaceae</taxon>
        <taxon>rhamnoid group</taxon>
        <taxon>Rhamneae</taxon>
        <taxon>Rhamnella</taxon>
    </lineage>
</organism>
<gene>
    <name evidence="1" type="ORF">FNV43_RR04535</name>
</gene>